<evidence type="ECO:0000313" key="3">
    <source>
        <dbReference type="Proteomes" id="UP000052268"/>
    </source>
</evidence>
<keyword evidence="1" id="KW-0732">Signal</keyword>
<evidence type="ECO:0008006" key="4">
    <source>
        <dbReference type="Google" id="ProtNLM"/>
    </source>
</evidence>
<dbReference type="InterPro" id="IPR025091">
    <property type="entry name" value="DUF4019"/>
</dbReference>
<dbReference type="AlphaFoldDB" id="A0A0J7Y7Y6"/>
<dbReference type="RefSeq" id="WP_059150644.1">
    <property type="nucleotide sequence ID" value="NZ_KQ130452.1"/>
</dbReference>
<dbReference type="PATRIC" id="fig|1114963.3.peg.1362"/>
<protein>
    <recommendedName>
        <fullName evidence="4">DUF4019 domain-containing protein</fullName>
    </recommendedName>
</protein>
<dbReference type="PROSITE" id="PS51257">
    <property type="entry name" value="PROKAR_LIPOPROTEIN"/>
    <property type="match status" value="1"/>
</dbReference>
<dbReference type="Gene3D" id="3.10.450.590">
    <property type="match status" value="1"/>
</dbReference>
<evidence type="ECO:0000313" key="2">
    <source>
        <dbReference type="EMBL" id="KMS59941.1"/>
    </source>
</evidence>
<keyword evidence="3" id="KW-1185">Reference proteome</keyword>
<organism evidence="2 3">
    <name type="scientific">Novosphingobium barchaimii LL02</name>
    <dbReference type="NCBI Taxonomy" id="1114963"/>
    <lineage>
        <taxon>Bacteria</taxon>
        <taxon>Pseudomonadati</taxon>
        <taxon>Pseudomonadota</taxon>
        <taxon>Alphaproteobacteria</taxon>
        <taxon>Sphingomonadales</taxon>
        <taxon>Sphingomonadaceae</taxon>
        <taxon>Novosphingobium</taxon>
    </lineage>
</organism>
<gene>
    <name evidence="2" type="ORF">V474_12285</name>
</gene>
<proteinExistence type="predicted"/>
<dbReference type="EMBL" id="JACU01000002">
    <property type="protein sequence ID" value="KMS59941.1"/>
    <property type="molecule type" value="Genomic_DNA"/>
</dbReference>
<dbReference type="Proteomes" id="UP000052268">
    <property type="component" value="Unassembled WGS sequence"/>
</dbReference>
<dbReference type="Pfam" id="PF13211">
    <property type="entry name" value="DUF4019"/>
    <property type="match status" value="1"/>
</dbReference>
<dbReference type="OrthoDB" id="7504054at2"/>
<comment type="caution">
    <text evidence="2">The sequence shown here is derived from an EMBL/GenBank/DDBJ whole genome shotgun (WGS) entry which is preliminary data.</text>
</comment>
<feature type="chain" id="PRO_5005292275" description="DUF4019 domain-containing protein" evidence="1">
    <location>
        <begin position="25"/>
        <end position="140"/>
    </location>
</feature>
<feature type="signal peptide" evidence="1">
    <location>
        <begin position="1"/>
        <end position="24"/>
    </location>
</feature>
<sequence>MNRLARFILPLTVAAMLAGCNVQASIKEAEVEVGRFHQSLDAGNWQAVWAGADPDLRKATSRDQFGKLLDAVHRKLGKVKSSQQVGWNANATTGGSFVTVNTETTFEHGTGTEQFVFRKGDADKLTLVGYNIQSQDMMMN</sequence>
<accession>A0A0J7Y7Y6</accession>
<name>A0A0J7Y7Y6_9SPHN</name>
<reference evidence="2 3" key="1">
    <citation type="journal article" date="2015" name="G3 (Bethesda)">
        <title>Insights into Ongoing Evolution of the Hexachlorocyclohexane Catabolic Pathway from Comparative Genomics of Ten Sphingomonadaceae Strains.</title>
        <authorList>
            <person name="Pearce S.L."/>
            <person name="Oakeshott J.G."/>
            <person name="Pandey G."/>
        </authorList>
    </citation>
    <scope>NUCLEOTIDE SEQUENCE [LARGE SCALE GENOMIC DNA]</scope>
    <source>
        <strain evidence="2 3">LL02</strain>
    </source>
</reference>
<evidence type="ECO:0000256" key="1">
    <source>
        <dbReference type="SAM" id="SignalP"/>
    </source>
</evidence>